<comment type="caution">
    <text evidence="1">The sequence shown here is derived from an EMBL/GenBank/DDBJ whole genome shotgun (WGS) entry which is preliminary data.</text>
</comment>
<reference evidence="1" key="1">
    <citation type="submission" date="2023-05" db="EMBL/GenBank/DDBJ databases">
        <title>Nepenthes gracilis genome sequencing.</title>
        <authorList>
            <person name="Fukushima K."/>
        </authorList>
    </citation>
    <scope>NUCLEOTIDE SEQUENCE</scope>
    <source>
        <strain evidence="1">SING2019-196</strain>
    </source>
</reference>
<sequence length="71" mass="8321">MGLGVEEVFNFFLLEDLVHFQQILLIFLDTQMNEEKLLGSSYLRDKRTADRELLFYDSVMAFARDSSLQLV</sequence>
<organism evidence="1 2">
    <name type="scientific">Nepenthes gracilis</name>
    <name type="common">Slender pitcher plant</name>
    <dbReference type="NCBI Taxonomy" id="150966"/>
    <lineage>
        <taxon>Eukaryota</taxon>
        <taxon>Viridiplantae</taxon>
        <taxon>Streptophyta</taxon>
        <taxon>Embryophyta</taxon>
        <taxon>Tracheophyta</taxon>
        <taxon>Spermatophyta</taxon>
        <taxon>Magnoliopsida</taxon>
        <taxon>eudicotyledons</taxon>
        <taxon>Gunneridae</taxon>
        <taxon>Pentapetalae</taxon>
        <taxon>Caryophyllales</taxon>
        <taxon>Nepenthaceae</taxon>
        <taxon>Nepenthes</taxon>
    </lineage>
</organism>
<dbReference type="EMBL" id="BSYO01000025">
    <property type="protein sequence ID" value="GMH22801.1"/>
    <property type="molecule type" value="Genomic_DNA"/>
</dbReference>
<name>A0AAD3Y0Q2_NEPGR</name>
<proteinExistence type="predicted"/>
<accession>A0AAD3Y0Q2</accession>
<dbReference type="Proteomes" id="UP001279734">
    <property type="component" value="Unassembled WGS sequence"/>
</dbReference>
<protein>
    <submittedName>
        <fullName evidence="1">Uncharacterized protein</fullName>
    </submittedName>
</protein>
<evidence type="ECO:0000313" key="2">
    <source>
        <dbReference type="Proteomes" id="UP001279734"/>
    </source>
</evidence>
<gene>
    <name evidence="1" type="ORF">Nepgr_024644</name>
</gene>
<keyword evidence="2" id="KW-1185">Reference proteome</keyword>
<evidence type="ECO:0000313" key="1">
    <source>
        <dbReference type="EMBL" id="GMH22801.1"/>
    </source>
</evidence>
<dbReference type="AlphaFoldDB" id="A0AAD3Y0Q2"/>